<gene>
    <name evidence="2" type="ORF">KFL_004360080</name>
</gene>
<evidence type="ECO:0000313" key="3">
    <source>
        <dbReference type="Proteomes" id="UP000054558"/>
    </source>
</evidence>
<dbReference type="EMBL" id="DF237385">
    <property type="protein sequence ID" value="GAQ88526.1"/>
    <property type="molecule type" value="Genomic_DNA"/>
</dbReference>
<reference evidence="2 3" key="1">
    <citation type="journal article" date="2014" name="Nat. Commun.">
        <title>Klebsormidium flaccidum genome reveals primary factors for plant terrestrial adaptation.</title>
        <authorList>
            <person name="Hori K."/>
            <person name="Maruyama F."/>
            <person name="Fujisawa T."/>
            <person name="Togashi T."/>
            <person name="Yamamoto N."/>
            <person name="Seo M."/>
            <person name="Sato S."/>
            <person name="Yamada T."/>
            <person name="Mori H."/>
            <person name="Tajima N."/>
            <person name="Moriyama T."/>
            <person name="Ikeuchi M."/>
            <person name="Watanabe M."/>
            <person name="Wada H."/>
            <person name="Kobayashi K."/>
            <person name="Saito M."/>
            <person name="Masuda T."/>
            <person name="Sasaki-Sekimoto Y."/>
            <person name="Mashiguchi K."/>
            <person name="Awai K."/>
            <person name="Shimojima M."/>
            <person name="Masuda S."/>
            <person name="Iwai M."/>
            <person name="Nobusawa T."/>
            <person name="Narise T."/>
            <person name="Kondo S."/>
            <person name="Saito H."/>
            <person name="Sato R."/>
            <person name="Murakawa M."/>
            <person name="Ihara Y."/>
            <person name="Oshima-Yamada Y."/>
            <person name="Ohtaka K."/>
            <person name="Satoh M."/>
            <person name="Sonobe K."/>
            <person name="Ishii M."/>
            <person name="Ohtani R."/>
            <person name="Kanamori-Sato M."/>
            <person name="Honoki R."/>
            <person name="Miyazaki D."/>
            <person name="Mochizuki H."/>
            <person name="Umetsu J."/>
            <person name="Higashi K."/>
            <person name="Shibata D."/>
            <person name="Kamiya Y."/>
            <person name="Sato N."/>
            <person name="Nakamura Y."/>
            <person name="Tabata S."/>
            <person name="Ida S."/>
            <person name="Kurokawa K."/>
            <person name="Ohta H."/>
        </authorList>
    </citation>
    <scope>NUCLEOTIDE SEQUENCE [LARGE SCALE GENOMIC DNA]</scope>
    <source>
        <strain evidence="2 3">NIES-2285</strain>
    </source>
</reference>
<name>A0A1Y1IIH6_KLENI</name>
<accession>A0A1Y1IIH6</accession>
<evidence type="ECO:0000313" key="2">
    <source>
        <dbReference type="EMBL" id="GAQ88526.1"/>
    </source>
</evidence>
<organism evidence="2 3">
    <name type="scientific">Klebsormidium nitens</name>
    <name type="common">Green alga</name>
    <name type="synonym">Ulothrix nitens</name>
    <dbReference type="NCBI Taxonomy" id="105231"/>
    <lineage>
        <taxon>Eukaryota</taxon>
        <taxon>Viridiplantae</taxon>
        <taxon>Streptophyta</taxon>
        <taxon>Klebsormidiophyceae</taxon>
        <taxon>Klebsormidiales</taxon>
        <taxon>Klebsormidiaceae</taxon>
        <taxon>Klebsormidium</taxon>
    </lineage>
</organism>
<feature type="compositionally biased region" description="Basic and acidic residues" evidence="1">
    <location>
        <begin position="59"/>
        <end position="74"/>
    </location>
</feature>
<dbReference type="AlphaFoldDB" id="A0A1Y1IIH6"/>
<sequence length="82" mass="8639">MNTHTGRSLNNARLHWCASHSPDLELHNPGIPGLGQRRAQESSHLGPEEQSGAGGRNGPDAERDGCGEARDKASEIGVAAMN</sequence>
<protein>
    <submittedName>
        <fullName evidence="2">Uncharacterized protein</fullName>
    </submittedName>
</protein>
<feature type="region of interest" description="Disordered" evidence="1">
    <location>
        <begin position="21"/>
        <end position="82"/>
    </location>
</feature>
<evidence type="ECO:0000256" key="1">
    <source>
        <dbReference type="SAM" id="MobiDB-lite"/>
    </source>
</evidence>
<dbReference type="Proteomes" id="UP000054558">
    <property type="component" value="Unassembled WGS sequence"/>
</dbReference>
<proteinExistence type="predicted"/>
<keyword evidence="3" id="KW-1185">Reference proteome</keyword>